<feature type="transmembrane region" description="Helical" evidence="6">
    <location>
        <begin position="253"/>
        <end position="270"/>
    </location>
</feature>
<evidence type="ECO:0000313" key="9">
    <source>
        <dbReference type="Proteomes" id="UP001607151"/>
    </source>
</evidence>
<feature type="transmembrane region" description="Helical" evidence="6">
    <location>
        <begin position="81"/>
        <end position="101"/>
    </location>
</feature>
<feature type="transmembrane region" description="Helical" evidence="6">
    <location>
        <begin position="21"/>
        <end position="38"/>
    </location>
</feature>
<feature type="transmembrane region" description="Helical" evidence="6">
    <location>
        <begin position="107"/>
        <end position="127"/>
    </location>
</feature>
<keyword evidence="5 6" id="KW-0472">Membrane</keyword>
<organism evidence="8 9">
    <name type="scientific">Vibrio rumoiensis</name>
    <dbReference type="NCBI Taxonomy" id="76258"/>
    <lineage>
        <taxon>Bacteria</taxon>
        <taxon>Pseudomonadati</taxon>
        <taxon>Pseudomonadota</taxon>
        <taxon>Gammaproteobacteria</taxon>
        <taxon>Vibrionales</taxon>
        <taxon>Vibrionaceae</taxon>
        <taxon>Vibrio</taxon>
    </lineage>
</organism>
<evidence type="ECO:0000256" key="1">
    <source>
        <dbReference type="ARBA" id="ARBA00004141"/>
    </source>
</evidence>
<feature type="transmembrane region" description="Helical" evidence="6">
    <location>
        <begin position="136"/>
        <end position="156"/>
    </location>
</feature>
<evidence type="ECO:0000256" key="4">
    <source>
        <dbReference type="ARBA" id="ARBA00022989"/>
    </source>
</evidence>
<dbReference type="EMBL" id="JBIHSN010000003">
    <property type="protein sequence ID" value="MFH0266884.1"/>
    <property type="molecule type" value="Genomic_DNA"/>
</dbReference>
<dbReference type="InterPro" id="IPR037185">
    <property type="entry name" value="EmrE-like"/>
</dbReference>
<evidence type="ECO:0000313" key="8">
    <source>
        <dbReference type="EMBL" id="MFH0266884.1"/>
    </source>
</evidence>
<evidence type="ECO:0000256" key="2">
    <source>
        <dbReference type="ARBA" id="ARBA00007362"/>
    </source>
</evidence>
<gene>
    <name evidence="8" type="ORF">ACGRQ9_15670</name>
</gene>
<dbReference type="PANTHER" id="PTHR32322">
    <property type="entry name" value="INNER MEMBRANE TRANSPORTER"/>
    <property type="match status" value="1"/>
</dbReference>
<feature type="domain" description="EamA" evidence="7">
    <location>
        <begin position="162"/>
        <end position="290"/>
    </location>
</feature>
<sequence length="308" mass="34318">MQIQKIDKLPSPISFETAAPFLFLIMWSSGAVMVKMGLIDASPWTFLFLRAITTFLFSTIVLLILKPNLKFELFRHDKASILAVLKVGFFLQFAYLSTYILSIDAGISPGLVTMVLGFQPLITPFLAKESMSKQGYAILALGFIGLCVAVVGAKGIDMTHAIGLFFAFLALMSLTFGTIKQKGINMNIESMVVYQNLLTVLLFSIVALCTDWQVTWTRELYLSLFWMSIVVSVGAVMLLLYMLKRGSASQVSVLFYCIPLLAILFDYLIFGEKLSEITVVGIIIVVVAVYRFQKIKPVQVAENKRINK</sequence>
<keyword evidence="3 6" id="KW-0812">Transmembrane</keyword>
<evidence type="ECO:0000256" key="5">
    <source>
        <dbReference type="ARBA" id="ARBA00023136"/>
    </source>
</evidence>
<evidence type="ECO:0000256" key="3">
    <source>
        <dbReference type="ARBA" id="ARBA00022692"/>
    </source>
</evidence>
<name>A0ABW7IZ00_9VIBR</name>
<keyword evidence="9" id="KW-1185">Reference proteome</keyword>
<evidence type="ECO:0000256" key="6">
    <source>
        <dbReference type="SAM" id="Phobius"/>
    </source>
</evidence>
<proteinExistence type="inferred from homology"/>
<dbReference type="InterPro" id="IPR050638">
    <property type="entry name" value="AA-Vitamin_Transporters"/>
</dbReference>
<comment type="similarity">
    <text evidence="2">Belongs to the EamA transporter family.</text>
</comment>
<dbReference type="InterPro" id="IPR000620">
    <property type="entry name" value="EamA_dom"/>
</dbReference>
<feature type="transmembrane region" description="Helical" evidence="6">
    <location>
        <begin position="162"/>
        <end position="179"/>
    </location>
</feature>
<reference evidence="8 9" key="1">
    <citation type="submission" date="2024-10" db="EMBL/GenBank/DDBJ databases">
        <authorList>
            <person name="Yibar A."/>
            <person name="Saticioglu I.B."/>
            <person name="Duman M."/>
            <person name="Ajmi N."/>
            <person name="Gurler F."/>
            <person name="Ay H."/>
            <person name="Onuk E."/>
            <person name="Guler S."/>
            <person name="Romalde J.L."/>
        </authorList>
    </citation>
    <scope>NUCLEOTIDE SEQUENCE [LARGE SCALE GENOMIC DNA]</scope>
    <source>
        <strain evidence="8 9">14-MA-B</strain>
    </source>
</reference>
<feature type="transmembrane region" description="Helical" evidence="6">
    <location>
        <begin position="191"/>
        <end position="214"/>
    </location>
</feature>
<keyword evidence="4 6" id="KW-1133">Transmembrane helix</keyword>
<evidence type="ECO:0000259" key="7">
    <source>
        <dbReference type="Pfam" id="PF00892"/>
    </source>
</evidence>
<feature type="transmembrane region" description="Helical" evidence="6">
    <location>
        <begin position="276"/>
        <end position="292"/>
    </location>
</feature>
<dbReference type="SUPFAM" id="SSF103481">
    <property type="entry name" value="Multidrug resistance efflux transporter EmrE"/>
    <property type="match status" value="1"/>
</dbReference>
<accession>A0ABW7IZ00</accession>
<dbReference type="PANTHER" id="PTHR32322:SF2">
    <property type="entry name" value="EAMA DOMAIN-CONTAINING PROTEIN"/>
    <property type="match status" value="1"/>
</dbReference>
<dbReference type="Pfam" id="PF00892">
    <property type="entry name" value="EamA"/>
    <property type="match status" value="1"/>
</dbReference>
<dbReference type="RefSeq" id="WP_394608486.1">
    <property type="nucleotide sequence ID" value="NZ_JBIHSJ010000004.1"/>
</dbReference>
<feature type="transmembrane region" description="Helical" evidence="6">
    <location>
        <begin position="220"/>
        <end position="241"/>
    </location>
</feature>
<comment type="caution">
    <text evidence="8">The sequence shown here is derived from an EMBL/GenBank/DDBJ whole genome shotgun (WGS) entry which is preliminary data.</text>
</comment>
<protein>
    <submittedName>
        <fullName evidence="8">DMT family transporter</fullName>
    </submittedName>
</protein>
<dbReference type="Proteomes" id="UP001607151">
    <property type="component" value="Unassembled WGS sequence"/>
</dbReference>
<feature type="transmembrane region" description="Helical" evidence="6">
    <location>
        <begin position="44"/>
        <end position="65"/>
    </location>
</feature>
<comment type="subcellular location">
    <subcellularLocation>
        <location evidence="1">Membrane</location>
        <topology evidence="1">Multi-pass membrane protein</topology>
    </subcellularLocation>
</comment>